<evidence type="ECO:0008006" key="3">
    <source>
        <dbReference type="Google" id="ProtNLM"/>
    </source>
</evidence>
<dbReference type="EMBL" id="LR796484">
    <property type="protein sequence ID" value="CAB4148160.1"/>
    <property type="molecule type" value="Genomic_DNA"/>
</dbReference>
<proteinExistence type="predicted"/>
<dbReference type="Gene3D" id="3.10.350.10">
    <property type="entry name" value="LysM domain"/>
    <property type="match status" value="1"/>
</dbReference>
<sequence>MAIYRGSRYEYSTVDFFSTSIDGDEEAVVFYDFSNLGYVKYWSHQYVEGERLDQIAYKYYQKPEYWWIIPEYNPGLTDLNNIAPGTILRIPNV</sequence>
<evidence type="ECO:0000313" key="1">
    <source>
        <dbReference type="EMBL" id="CAB4148160.1"/>
    </source>
</evidence>
<accession>A0A6J5NL96</accession>
<organism evidence="2">
    <name type="scientific">uncultured Caudovirales phage</name>
    <dbReference type="NCBI Taxonomy" id="2100421"/>
    <lineage>
        <taxon>Viruses</taxon>
        <taxon>Duplodnaviria</taxon>
        <taxon>Heunggongvirae</taxon>
        <taxon>Uroviricota</taxon>
        <taxon>Caudoviricetes</taxon>
        <taxon>Peduoviridae</taxon>
        <taxon>Maltschvirus</taxon>
        <taxon>Maltschvirus maltsch</taxon>
    </lineage>
</organism>
<name>A0A6J5NL96_9CAUD</name>
<dbReference type="InterPro" id="IPR036779">
    <property type="entry name" value="LysM_dom_sf"/>
</dbReference>
<evidence type="ECO:0000313" key="2">
    <source>
        <dbReference type="EMBL" id="CAB4158171.1"/>
    </source>
</evidence>
<dbReference type="EMBL" id="LR796666">
    <property type="protein sequence ID" value="CAB4158171.1"/>
    <property type="molecule type" value="Genomic_DNA"/>
</dbReference>
<reference evidence="2" key="1">
    <citation type="submission" date="2020-04" db="EMBL/GenBank/DDBJ databases">
        <authorList>
            <person name="Chiriac C."/>
            <person name="Salcher M."/>
            <person name="Ghai R."/>
            <person name="Kavagutti S V."/>
        </authorList>
    </citation>
    <scope>NUCLEOTIDE SEQUENCE</scope>
</reference>
<gene>
    <name evidence="1" type="ORF">UFOVP429_128</name>
    <name evidence="2" type="ORF">UFOVP696_39</name>
</gene>
<protein>
    <recommendedName>
        <fullName evidence="3">LysM domain-containing protein</fullName>
    </recommendedName>
</protein>